<sequence>MKPAANQSLFPWNAREVWRGLCFFLAFSAIYCFMAFGMHDWGMGRIMPTTLLTLFSFLLMFLMALRHNNRLVPHIVLICFWSLVVVLDLCYTQARFMDLFQYVGVSFLVTAGFVLLLQLLFLVAAKK</sequence>
<evidence type="ECO:0000313" key="3">
    <source>
        <dbReference type="EMBL" id="QEG14845.1"/>
    </source>
</evidence>
<proteinExistence type="predicted"/>
<dbReference type="RefSeq" id="WP_002644369.1">
    <property type="nucleotide sequence ID" value="NZ_CP042910.1"/>
</dbReference>
<keyword evidence="1" id="KW-0812">Transmembrane</keyword>
<evidence type="ECO:0000313" key="2">
    <source>
        <dbReference type="EMBL" id="HCO27647.1"/>
    </source>
</evidence>
<dbReference type="EMBL" id="DQAY01000203">
    <property type="protein sequence ID" value="HCO27647.1"/>
    <property type="molecule type" value="Genomic_DNA"/>
</dbReference>
<feature type="transmembrane region" description="Helical" evidence="1">
    <location>
        <begin position="72"/>
        <end position="94"/>
    </location>
</feature>
<evidence type="ECO:0000313" key="4">
    <source>
        <dbReference type="Proteomes" id="UP000263642"/>
    </source>
</evidence>
<keyword evidence="1" id="KW-0472">Membrane</keyword>
<dbReference type="EMBL" id="CP042910">
    <property type="protein sequence ID" value="QEG14845.1"/>
    <property type="molecule type" value="Genomic_DNA"/>
</dbReference>
<keyword evidence="5" id="KW-1185">Reference proteome</keyword>
<protein>
    <submittedName>
        <fullName evidence="2">Uncharacterized protein</fullName>
    </submittedName>
</protein>
<feature type="transmembrane region" description="Helical" evidence="1">
    <location>
        <begin position="45"/>
        <end position="65"/>
    </location>
</feature>
<reference evidence="2 4" key="1">
    <citation type="journal article" date="2018" name="Nat. Biotechnol.">
        <title>A standardized bacterial taxonomy based on genome phylogeny substantially revises the tree of life.</title>
        <authorList>
            <person name="Parks D.H."/>
            <person name="Chuvochina M."/>
            <person name="Waite D.W."/>
            <person name="Rinke C."/>
            <person name="Skarshewski A."/>
            <person name="Chaumeil P.A."/>
            <person name="Hugenholtz P."/>
        </authorList>
    </citation>
    <scope>NUCLEOTIDE SEQUENCE [LARGE SCALE GENOMIC DNA]</scope>
    <source>
        <strain evidence="2">UBA9375</strain>
    </source>
</reference>
<name>A0A3D3RHY1_9PLAN</name>
<evidence type="ECO:0000256" key="1">
    <source>
        <dbReference type="SAM" id="Phobius"/>
    </source>
</evidence>
<keyword evidence="1" id="KW-1133">Transmembrane helix</keyword>
<dbReference type="Proteomes" id="UP000263642">
    <property type="component" value="Unassembled WGS sequence"/>
</dbReference>
<accession>A0A3D3RHY1</accession>
<dbReference type="AlphaFoldDB" id="A0A3D3RHY1"/>
<reference evidence="3 5" key="2">
    <citation type="submission" date="2019-08" db="EMBL/GenBank/DDBJ databases">
        <title>Deep-cultivation of Planctomycetes and their phenomic and genomic characterization uncovers novel biology.</title>
        <authorList>
            <person name="Wiegand S."/>
            <person name="Jogler M."/>
            <person name="Boedeker C."/>
            <person name="Pinto D."/>
            <person name="Vollmers J."/>
            <person name="Rivas-Marin E."/>
            <person name="Kohn T."/>
            <person name="Peeters S.H."/>
            <person name="Heuer A."/>
            <person name="Rast P."/>
            <person name="Oberbeckmann S."/>
            <person name="Bunk B."/>
            <person name="Jeske O."/>
            <person name="Meyerdierks A."/>
            <person name="Storesund J.E."/>
            <person name="Kallscheuer N."/>
            <person name="Luecker S."/>
            <person name="Lage O.M."/>
            <person name="Pohl T."/>
            <person name="Merkel B.J."/>
            <person name="Hornburger P."/>
            <person name="Mueller R.-W."/>
            <person name="Bruemmer F."/>
            <person name="Labrenz M."/>
            <person name="Spormann A.M."/>
            <person name="Op den Camp H."/>
            <person name="Overmann J."/>
            <person name="Amann R."/>
            <person name="Jetten M.S.M."/>
            <person name="Mascher T."/>
            <person name="Medema M.H."/>
            <person name="Devos D.P."/>
            <person name="Kaster A.-K."/>
            <person name="Ovreas L."/>
            <person name="Rohde M."/>
            <person name="Galperin M.Y."/>
            <person name="Jogler C."/>
        </authorList>
    </citation>
    <scope>NUCLEOTIDE SEQUENCE [LARGE SCALE GENOMIC DNA]</scope>
    <source>
        <strain evidence="3 5">DSM 8797</strain>
    </source>
</reference>
<gene>
    <name evidence="2" type="ORF">DIT97_33330</name>
    <name evidence="3" type="ORF">GmarT_06820</name>
</gene>
<dbReference type="Proteomes" id="UP000322887">
    <property type="component" value="Chromosome"/>
</dbReference>
<feature type="transmembrane region" description="Helical" evidence="1">
    <location>
        <begin position="21"/>
        <end position="39"/>
    </location>
</feature>
<feature type="transmembrane region" description="Helical" evidence="1">
    <location>
        <begin position="100"/>
        <end position="125"/>
    </location>
</feature>
<evidence type="ECO:0000313" key="5">
    <source>
        <dbReference type="Proteomes" id="UP000322887"/>
    </source>
</evidence>
<dbReference type="GeneID" id="98645357"/>
<organism evidence="2 4">
    <name type="scientific">Gimesia maris</name>
    <dbReference type="NCBI Taxonomy" id="122"/>
    <lineage>
        <taxon>Bacteria</taxon>
        <taxon>Pseudomonadati</taxon>
        <taxon>Planctomycetota</taxon>
        <taxon>Planctomycetia</taxon>
        <taxon>Planctomycetales</taxon>
        <taxon>Planctomycetaceae</taxon>
        <taxon>Gimesia</taxon>
    </lineage>
</organism>